<dbReference type="EMBL" id="JAAIUV010000001">
    <property type="protein sequence ID" value="NEX77323.1"/>
    <property type="molecule type" value="Genomic_DNA"/>
</dbReference>
<protein>
    <submittedName>
        <fullName evidence="1">DUF3231 family protein</fullName>
    </submittedName>
</protein>
<dbReference type="InterPro" id="IPR021617">
    <property type="entry name" value="DUF3231"/>
</dbReference>
<dbReference type="InterPro" id="IPR012347">
    <property type="entry name" value="Ferritin-like"/>
</dbReference>
<organism evidence="1 2">
    <name type="scientific">Neobacillus thermocopriae</name>
    <dbReference type="NCBI Taxonomy" id="1215031"/>
    <lineage>
        <taxon>Bacteria</taxon>
        <taxon>Bacillati</taxon>
        <taxon>Bacillota</taxon>
        <taxon>Bacilli</taxon>
        <taxon>Bacillales</taxon>
        <taxon>Bacillaceae</taxon>
        <taxon>Neobacillus</taxon>
    </lineage>
</organism>
<name>A0A6B3TK94_9BACI</name>
<dbReference type="Proteomes" id="UP000481621">
    <property type="component" value="Unassembled WGS sequence"/>
</dbReference>
<dbReference type="Pfam" id="PF11553">
    <property type="entry name" value="DUF3231"/>
    <property type="match status" value="2"/>
</dbReference>
<evidence type="ECO:0000313" key="2">
    <source>
        <dbReference type="Proteomes" id="UP000481621"/>
    </source>
</evidence>
<gene>
    <name evidence="1" type="ORF">G4Z05_00195</name>
</gene>
<proteinExistence type="predicted"/>
<dbReference type="AlphaFoldDB" id="A0A6B3TK94"/>
<accession>A0A6B3TK94</accession>
<sequence length="333" mass="38594">MGKDSIRLSSSEIGGLWSSYLQENLTVCLLTYFLHHNQDEEIRGILQHAYDLAVDHVEKITAIFQKEDFPIPDGFSEKDIDLTIPPLFYDMFGLYFVFSLSRLSMIKMGFITANVARQDVMELFIEMTKESTELYQMSTTLMQKKGIYDRSPMIPYPKEVEYTKKLSYLSGFGKKRPLNAIEITEIFYGIERNYFSILLCMGLLQVVKDKEIHHFIKEGKKISEQQIRTYNELLMREELLGNVSIRTEVTDLTDNPFSERLIVTLFHLLNGVDITLLGHAISTSMRSDLMACFEKFLMQILAYSAKGVDLMMDRGWFQEPPHAPSRRKLEKLD</sequence>
<dbReference type="RefSeq" id="WP_163249814.1">
    <property type="nucleotide sequence ID" value="NZ_JAAIUV010000001.1"/>
</dbReference>
<keyword evidence="2" id="KW-1185">Reference proteome</keyword>
<comment type="caution">
    <text evidence="1">The sequence shown here is derived from an EMBL/GenBank/DDBJ whole genome shotgun (WGS) entry which is preliminary data.</text>
</comment>
<evidence type="ECO:0000313" key="1">
    <source>
        <dbReference type="EMBL" id="NEX77323.1"/>
    </source>
</evidence>
<reference evidence="1" key="1">
    <citation type="submission" date="2020-02" db="EMBL/GenBank/DDBJ databases">
        <title>Bacillus sedimentmangrovi sp. nov., isolated from sediment of the mangrove ecosystem.</title>
        <authorList>
            <person name="Liu G."/>
        </authorList>
    </citation>
    <scope>NUCLEOTIDE SEQUENCE [LARGE SCALE GENOMIC DNA]</scope>
    <source>
        <strain evidence="1">SgZ-7</strain>
    </source>
</reference>
<dbReference type="Gene3D" id="1.20.1260.10">
    <property type="match status" value="2"/>
</dbReference>